<evidence type="ECO:0000256" key="1">
    <source>
        <dbReference type="ARBA" id="ARBA00007198"/>
    </source>
</evidence>
<dbReference type="NCBIfam" id="TIGR00014">
    <property type="entry name" value="arsC"/>
    <property type="match status" value="1"/>
</dbReference>
<gene>
    <name evidence="5" type="primary">arsC</name>
    <name evidence="5" type="ORF">OEZ60_06960</name>
</gene>
<evidence type="ECO:0000256" key="4">
    <source>
        <dbReference type="RuleBase" id="RU362029"/>
    </source>
</evidence>
<dbReference type="PANTHER" id="PTHR30041:SF4">
    <property type="entry name" value="ARSENATE REDUCTASE"/>
    <property type="match status" value="1"/>
</dbReference>
<dbReference type="SUPFAM" id="SSF52833">
    <property type="entry name" value="Thioredoxin-like"/>
    <property type="match status" value="1"/>
</dbReference>
<dbReference type="EMBL" id="JAOVQO010000005">
    <property type="protein sequence ID" value="MCU9847744.1"/>
    <property type="molecule type" value="Genomic_DNA"/>
</dbReference>
<protein>
    <recommendedName>
        <fullName evidence="4">Arsenate reductase</fullName>
        <ecNumber evidence="4">1.20.4.1</ecNumber>
    </recommendedName>
</protein>
<comment type="similarity">
    <text evidence="1 3 4">Belongs to the ArsC family.</text>
</comment>
<evidence type="ECO:0000313" key="6">
    <source>
        <dbReference type="Proteomes" id="UP001209535"/>
    </source>
</evidence>
<dbReference type="InterPro" id="IPR006660">
    <property type="entry name" value="Arsenate_reductase-like"/>
</dbReference>
<keyword evidence="2 4" id="KW-0560">Oxidoreductase</keyword>
<dbReference type="InterPro" id="IPR006659">
    <property type="entry name" value="Arsenate_reductase"/>
</dbReference>
<accession>A0ABT2X221</accession>
<dbReference type="CDD" id="cd03034">
    <property type="entry name" value="ArsC_ArsC"/>
    <property type="match status" value="1"/>
</dbReference>
<name>A0ABT2X221_9RHOB</name>
<dbReference type="Pfam" id="PF03960">
    <property type="entry name" value="ArsC"/>
    <property type="match status" value="1"/>
</dbReference>
<dbReference type="PANTHER" id="PTHR30041">
    <property type="entry name" value="ARSENATE REDUCTASE"/>
    <property type="match status" value="1"/>
</dbReference>
<dbReference type="Proteomes" id="UP001209535">
    <property type="component" value="Unassembled WGS sequence"/>
</dbReference>
<organism evidence="5 6">
    <name type="scientific">Albidovulum salinarum</name>
    <dbReference type="NCBI Taxonomy" id="2984153"/>
    <lineage>
        <taxon>Bacteria</taxon>
        <taxon>Pseudomonadati</taxon>
        <taxon>Pseudomonadota</taxon>
        <taxon>Alphaproteobacteria</taxon>
        <taxon>Rhodobacterales</taxon>
        <taxon>Paracoccaceae</taxon>
        <taxon>Albidovulum</taxon>
    </lineage>
</organism>
<evidence type="ECO:0000313" key="5">
    <source>
        <dbReference type="EMBL" id="MCU9847744.1"/>
    </source>
</evidence>
<comment type="catalytic activity">
    <reaction evidence="4">
        <text>[glutaredoxin]-dithiol + arsenate + glutathione + H(+) = glutathionyl-S-S-[glutaredoxin] + arsenite + H2O</text>
        <dbReference type="Rhea" id="RHEA:22016"/>
        <dbReference type="Rhea" id="RHEA-COMP:10729"/>
        <dbReference type="Rhea" id="RHEA-COMP:17668"/>
        <dbReference type="ChEBI" id="CHEBI:15377"/>
        <dbReference type="ChEBI" id="CHEBI:15378"/>
        <dbReference type="ChEBI" id="CHEBI:29242"/>
        <dbReference type="ChEBI" id="CHEBI:29950"/>
        <dbReference type="ChEBI" id="CHEBI:48597"/>
        <dbReference type="ChEBI" id="CHEBI:57925"/>
        <dbReference type="ChEBI" id="CHEBI:146199"/>
        <dbReference type="EC" id="1.20.4.1"/>
    </reaction>
</comment>
<dbReference type="GO" id="GO:0008794">
    <property type="term" value="F:arsenate reductase (glutaredoxin) activity"/>
    <property type="evidence" value="ECO:0007669"/>
    <property type="project" value="UniProtKB-EC"/>
</dbReference>
<dbReference type="Gene3D" id="3.40.30.10">
    <property type="entry name" value="Glutaredoxin"/>
    <property type="match status" value="1"/>
</dbReference>
<comment type="caution">
    <text evidence="5">The sequence shown here is derived from an EMBL/GenBank/DDBJ whole genome shotgun (WGS) entry which is preliminary data.</text>
</comment>
<evidence type="ECO:0000256" key="3">
    <source>
        <dbReference type="PROSITE-ProRule" id="PRU01282"/>
    </source>
</evidence>
<dbReference type="InterPro" id="IPR036249">
    <property type="entry name" value="Thioredoxin-like_sf"/>
</dbReference>
<keyword evidence="6" id="KW-1185">Reference proteome</keyword>
<dbReference type="PROSITE" id="PS51353">
    <property type="entry name" value="ARSC"/>
    <property type="match status" value="1"/>
</dbReference>
<proteinExistence type="inferred from homology"/>
<dbReference type="EC" id="1.20.4.1" evidence="4"/>
<sequence>MAVTEIWHNPRCSKSRQTLSLLDARGIAPKIRLYQADAPSEAEIRAALAALGRPAIDLVRSGDALFRDLGLAKDAGEAQLIAAMAAHPALIERPLVLHDGRAALGRPPEAVLDLF</sequence>
<evidence type="ECO:0000256" key="2">
    <source>
        <dbReference type="ARBA" id="ARBA00023002"/>
    </source>
</evidence>
<reference evidence="5 6" key="1">
    <citation type="submission" date="2022-10" db="EMBL/GenBank/DDBJ databases">
        <title>Defluviimonas sp. nov., isolated from ocean surface sediments.</title>
        <authorList>
            <person name="He W."/>
            <person name="Wang L."/>
            <person name="Zhang D.-F."/>
        </authorList>
    </citation>
    <scope>NUCLEOTIDE SEQUENCE [LARGE SCALE GENOMIC DNA]</scope>
    <source>
        <strain evidence="5 6">WL0024</strain>
    </source>
</reference>